<comment type="caution">
    <text evidence="1">The sequence shown here is derived from an EMBL/GenBank/DDBJ whole genome shotgun (WGS) entry which is preliminary data.</text>
</comment>
<sequence>MADSIDRTKRNYHVMSGWLNNPVCKPLSPGLMTAIPQILEDLWRDPESLYRVGLAPPKCVPASLPS</sequence>
<dbReference type="AlphaFoldDB" id="A0A2T2X995"/>
<proteinExistence type="predicted"/>
<accession>A0A2T2X995</accession>
<dbReference type="EMBL" id="PXYT01000005">
    <property type="protein sequence ID" value="PSR31016.1"/>
    <property type="molecule type" value="Genomic_DNA"/>
</dbReference>
<name>A0A2T2X995_9FIRM</name>
<dbReference type="Proteomes" id="UP000242699">
    <property type="component" value="Unassembled WGS sequence"/>
</dbReference>
<reference evidence="1 2" key="1">
    <citation type="journal article" date="2014" name="BMC Genomics">
        <title>Comparison of environmental and isolate Sulfobacillus genomes reveals diverse carbon, sulfur, nitrogen, and hydrogen metabolisms.</title>
        <authorList>
            <person name="Justice N.B."/>
            <person name="Norman A."/>
            <person name="Brown C.T."/>
            <person name="Singh A."/>
            <person name="Thomas B.C."/>
            <person name="Banfield J.F."/>
        </authorList>
    </citation>
    <scope>NUCLEOTIDE SEQUENCE [LARGE SCALE GENOMIC DNA]</scope>
    <source>
        <strain evidence="1">AMDSBA1</strain>
    </source>
</reference>
<gene>
    <name evidence="1" type="ORF">C7B43_03980</name>
</gene>
<evidence type="ECO:0000313" key="1">
    <source>
        <dbReference type="EMBL" id="PSR31016.1"/>
    </source>
</evidence>
<organism evidence="1 2">
    <name type="scientific">Sulfobacillus benefaciens</name>
    <dbReference type="NCBI Taxonomy" id="453960"/>
    <lineage>
        <taxon>Bacteria</taxon>
        <taxon>Bacillati</taxon>
        <taxon>Bacillota</taxon>
        <taxon>Clostridia</taxon>
        <taxon>Eubacteriales</taxon>
        <taxon>Clostridiales Family XVII. Incertae Sedis</taxon>
        <taxon>Sulfobacillus</taxon>
    </lineage>
</organism>
<protein>
    <submittedName>
        <fullName evidence="1">Uncharacterized protein</fullName>
    </submittedName>
</protein>
<evidence type="ECO:0000313" key="2">
    <source>
        <dbReference type="Proteomes" id="UP000242699"/>
    </source>
</evidence>